<protein>
    <recommendedName>
        <fullName evidence="4">DUF3618 domain-containing protein</fullName>
    </recommendedName>
</protein>
<dbReference type="RefSeq" id="WP_239363239.1">
    <property type="nucleotide sequence ID" value="NZ_JAKREW010000005.1"/>
</dbReference>
<evidence type="ECO:0000313" key="3">
    <source>
        <dbReference type="Proteomes" id="UP001201701"/>
    </source>
</evidence>
<dbReference type="Proteomes" id="UP001201701">
    <property type="component" value="Unassembled WGS sequence"/>
</dbReference>
<keyword evidence="1" id="KW-0472">Membrane</keyword>
<gene>
    <name evidence="2" type="ORF">L4923_07625</name>
</gene>
<dbReference type="EMBL" id="JAKREW010000005">
    <property type="protein sequence ID" value="MCG7504887.1"/>
    <property type="molecule type" value="Genomic_DNA"/>
</dbReference>
<comment type="caution">
    <text evidence="2">The sequence shown here is derived from an EMBL/GenBank/DDBJ whole genome shotgun (WGS) entry which is preliminary data.</text>
</comment>
<organism evidence="2 3">
    <name type="scientific">Mesorhizobium retamae</name>
    <dbReference type="NCBI Taxonomy" id="2912854"/>
    <lineage>
        <taxon>Bacteria</taxon>
        <taxon>Pseudomonadati</taxon>
        <taxon>Pseudomonadota</taxon>
        <taxon>Alphaproteobacteria</taxon>
        <taxon>Hyphomicrobiales</taxon>
        <taxon>Phyllobacteriaceae</taxon>
        <taxon>Mesorhizobium</taxon>
    </lineage>
</organism>
<sequence>MAETPQDNANETRSAPDTAAIEQQIASLRREISKLGRTIADRTEQDSSAEALTVAGVVRNNPGTVSSAVFLGAAVGVVIGLMLGQLNDDTYRWRDRLPHIR</sequence>
<keyword evidence="1" id="KW-1133">Transmembrane helix</keyword>
<keyword evidence="3" id="KW-1185">Reference proteome</keyword>
<keyword evidence="1" id="KW-0812">Transmembrane</keyword>
<name>A0ABS9QBT8_9HYPH</name>
<evidence type="ECO:0000256" key="1">
    <source>
        <dbReference type="SAM" id="Phobius"/>
    </source>
</evidence>
<evidence type="ECO:0008006" key="4">
    <source>
        <dbReference type="Google" id="ProtNLM"/>
    </source>
</evidence>
<accession>A0ABS9QBT8</accession>
<reference evidence="2 3" key="1">
    <citation type="submission" date="2022-02" db="EMBL/GenBank/DDBJ databases">
        <title>Draft genome sequence of Mezorhizobium retamae strain IRAMC:0171 isolated from Retama raetam nodules.</title>
        <authorList>
            <person name="Bengaied R."/>
            <person name="Sbissi I."/>
            <person name="Huber K."/>
            <person name="Ghodbane F."/>
            <person name="Nouioui I."/>
            <person name="Tarhouni M."/>
            <person name="Gtari M."/>
        </authorList>
    </citation>
    <scope>NUCLEOTIDE SEQUENCE [LARGE SCALE GENOMIC DNA]</scope>
    <source>
        <strain evidence="2 3">IRAMC:0171</strain>
    </source>
</reference>
<proteinExistence type="predicted"/>
<feature type="transmembrane region" description="Helical" evidence="1">
    <location>
        <begin position="68"/>
        <end position="86"/>
    </location>
</feature>
<evidence type="ECO:0000313" key="2">
    <source>
        <dbReference type="EMBL" id="MCG7504887.1"/>
    </source>
</evidence>